<accession>A0A1G6N8L8</accession>
<feature type="transmembrane region" description="Helical" evidence="9">
    <location>
        <begin position="254"/>
        <end position="273"/>
    </location>
</feature>
<feature type="transmembrane region" description="Helical" evidence="9">
    <location>
        <begin position="112"/>
        <end position="134"/>
    </location>
</feature>
<comment type="similarity">
    <text evidence="2">Belongs to the branched chain amino acid transporter family.</text>
</comment>
<dbReference type="Pfam" id="PF05525">
    <property type="entry name" value="Branch_AA_trans"/>
    <property type="match status" value="1"/>
</dbReference>
<sequence>MTVKYHTFGRRKIGHLRRKQVRHWGDKKFGMKKSTKDIFIIGLALFAMFFGAGNLIFPPMLGFKTGESWVTGAIGFMISDIGLSLMGIVAVAILGGGFTALGNKVGPRYSKILGTTIMLTLGPLLVIPRIAAVVHEMGIAPIFSNASMWLVTGIYFTTTIFVVIDQKRVVDKLGRWLTPILLLSLFSIIIAGIMFPIGTPATAKIPNAFTLGFTEGYQTVNALAAVIFGRMILFTLVAKGYVDKAAQLRMTIKAGAFAIGLIAIIYGGLIVIGSQASAMFPEDITQTSLFVCITNSILGSWGKIIVAITIVFACFTSAAGLTATAGTYFQHISKGKIDYRISVIVMSVISFFIANLGVQKIIAISTPIIMTIYPPVIMLIICALIDKLGISKYFYRGAVHTALILSIPDLLLNFNVPVGGIVEFMNSLPLASYKIEWLIPSLLIAIVMHIAFNKKEVKIKA</sequence>
<dbReference type="GO" id="GO:0005304">
    <property type="term" value="F:L-valine transmembrane transporter activity"/>
    <property type="evidence" value="ECO:0007669"/>
    <property type="project" value="TreeGrafter"/>
</dbReference>
<reference evidence="10 11" key="1">
    <citation type="submission" date="2016-09" db="EMBL/GenBank/DDBJ databases">
        <authorList>
            <person name="Capua I."/>
            <person name="De Benedictis P."/>
            <person name="Joannis T."/>
            <person name="Lombin L.H."/>
            <person name="Cattoli G."/>
        </authorList>
    </citation>
    <scope>NUCLEOTIDE SEQUENCE [LARGE SCALE GENOMIC DNA]</scope>
    <source>
        <strain evidence="10 11">A7P-90m</strain>
    </source>
</reference>
<evidence type="ECO:0000256" key="8">
    <source>
        <dbReference type="ARBA" id="ARBA00023136"/>
    </source>
</evidence>
<evidence type="ECO:0000256" key="4">
    <source>
        <dbReference type="ARBA" id="ARBA00022475"/>
    </source>
</evidence>
<feature type="transmembrane region" description="Helical" evidence="9">
    <location>
        <begin position="304"/>
        <end position="329"/>
    </location>
</feature>
<dbReference type="GO" id="GO:0005886">
    <property type="term" value="C:plasma membrane"/>
    <property type="evidence" value="ECO:0007669"/>
    <property type="project" value="UniProtKB-SubCell"/>
</dbReference>
<dbReference type="PANTHER" id="PTHR30588:SF0">
    <property type="entry name" value="BRANCHED-CHAIN AMINO ACID PERMEASE BRNQ"/>
    <property type="match status" value="1"/>
</dbReference>
<keyword evidence="7 9" id="KW-1133">Transmembrane helix</keyword>
<dbReference type="InterPro" id="IPR004685">
    <property type="entry name" value="Brnchd-chn_aa_trnsp_Livcs"/>
</dbReference>
<evidence type="ECO:0000256" key="9">
    <source>
        <dbReference type="SAM" id="Phobius"/>
    </source>
</evidence>
<keyword evidence="8 9" id="KW-0472">Membrane</keyword>
<feature type="transmembrane region" description="Helical" evidence="9">
    <location>
        <begin position="397"/>
        <end position="415"/>
    </location>
</feature>
<feature type="transmembrane region" description="Helical" evidence="9">
    <location>
        <begin position="364"/>
        <end position="385"/>
    </location>
</feature>
<gene>
    <name evidence="10" type="ORF">SAMN05216323_104120</name>
</gene>
<keyword evidence="11" id="KW-1185">Reference proteome</keyword>
<dbReference type="AlphaFoldDB" id="A0A1G6N8L8"/>
<evidence type="ECO:0000313" key="11">
    <source>
        <dbReference type="Proteomes" id="UP000199452"/>
    </source>
</evidence>
<dbReference type="GO" id="GO:0015190">
    <property type="term" value="F:L-leucine transmembrane transporter activity"/>
    <property type="evidence" value="ECO:0007669"/>
    <property type="project" value="TreeGrafter"/>
</dbReference>
<evidence type="ECO:0000256" key="7">
    <source>
        <dbReference type="ARBA" id="ARBA00022989"/>
    </source>
</evidence>
<feature type="transmembrane region" description="Helical" evidence="9">
    <location>
        <begin position="176"/>
        <end position="197"/>
    </location>
</feature>
<name>A0A1G6N8L8_9BACT</name>
<evidence type="ECO:0000313" key="10">
    <source>
        <dbReference type="EMBL" id="SDC63727.1"/>
    </source>
</evidence>
<proteinExistence type="inferred from homology"/>
<evidence type="ECO:0000256" key="1">
    <source>
        <dbReference type="ARBA" id="ARBA00004651"/>
    </source>
</evidence>
<organism evidence="10 11">
    <name type="scientific">Williamwhitmania taraxaci</name>
    <dbReference type="NCBI Taxonomy" id="1640674"/>
    <lineage>
        <taxon>Bacteria</taxon>
        <taxon>Pseudomonadati</taxon>
        <taxon>Bacteroidota</taxon>
        <taxon>Bacteroidia</taxon>
        <taxon>Bacteroidales</taxon>
        <taxon>Williamwhitmaniaceae</taxon>
        <taxon>Williamwhitmania</taxon>
    </lineage>
</organism>
<dbReference type="STRING" id="1640674.SAMN05216323_104120"/>
<feature type="transmembrane region" description="Helical" evidence="9">
    <location>
        <begin position="217"/>
        <end position="242"/>
    </location>
</feature>
<dbReference type="Proteomes" id="UP000199452">
    <property type="component" value="Unassembled WGS sequence"/>
</dbReference>
<evidence type="ECO:0000256" key="6">
    <source>
        <dbReference type="ARBA" id="ARBA00022970"/>
    </source>
</evidence>
<feature type="transmembrane region" description="Helical" evidence="9">
    <location>
        <begin position="38"/>
        <end position="57"/>
    </location>
</feature>
<keyword evidence="4" id="KW-1003">Cell membrane</keyword>
<evidence type="ECO:0000256" key="3">
    <source>
        <dbReference type="ARBA" id="ARBA00022448"/>
    </source>
</evidence>
<keyword evidence="5 9" id="KW-0812">Transmembrane</keyword>
<feature type="transmembrane region" description="Helical" evidence="9">
    <location>
        <begin position="146"/>
        <end position="164"/>
    </location>
</feature>
<dbReference type="GO" id="GO:0015820">
    <property type="term" value="P:L-leucine transport"/>
    <property type="evidence" value="ECO:0007669"/>
    <property type="project" value="TreeGrafter"/>
</dbReference>
<comment type="subcellular location">
    <subcellularLocation>
        <location evidence="1">Cell membrane</location>
        <topology evidence="1">Multi-pass membrane protein</topology>
    </subcellularLocation>
</comment>
<dbReference type="PANTHER" id="PTHR30588">
    <property type="entry name" value="BRANCHED-CHAIN AMINO ACID TRANSPORT SYSTEM 2 CARRIER PROTEIN"/>
    <property type="match status" value="1"/>
</dbReference>
<evidence type="ECO:0000256" key="2">
    <source>
        <dbReference type="ARBA" id="ARBA00008540"/>
    </source>
</evidence>
<protein>
    <submittedName>
        <fullName evidence="10">Branched-chain amino acid:cation transporter, LIVCS family</fullName>
    </submittedName>
</protein>
<dbReference type="OrthoDB" id="9783920at2"/>
<keyword evidence="3" id="KW-0813">Transport</keyword>
<dbReference type="GO" id="GO:0015818">
    <property type="term" value="P:isoleucine transport"/>
    <property type="evidence" value="ECO:0007669"/>
    <property type="project" value="TreeGrafter"/>
</dbReference>
<dbReference type="GO" id="GO:0015188">
    <property type="term" value="F:L-isoleucine transmembrane transporter activity"/>
    <property type="evidence" value="ECO:0007669"/>
    <property type="project" value="TreeGrafter"/>
</dbReference>
<dbReference type="EMBL" id="FMYP01000041">
    <property type="protein sequence ID" value="SDC63727.1"/>
    <property type="molecule type" value="Genomic_DNA"/>
</dbReference>
<dbReference type="NCBIfam" id="TIGR00796">
    <property type="entry name" value="livcs"/>
    <property type="match status" value="1"/>
</dbReference>
<evidence type="ECO:0000256" key="5">
    <source>
        <dbReference type="ARBA" id="ARBA00022692"/>
    </source>
</evidence>
<keyword evidence="6" id="KW-0029">Amino-acid transport</keyword>
<feature type="transmembrane region" description="Helical" evidence="9">
    <location>
        <begin position="341"/>
        <end position="358"/>
    </location>
</feature>
<feature type="transmembrane region" description="Helical" evidence="9">
    <location>
        <begin position="69"/>
        <end position="100"/>
    </location>
</feature>
<feature type="transmembrane region" description="Helical" evidence="9">
    <location>
        <begin position="435"/>
        <end position="452"/>
    </location>
</feature>